<sequence length="32" mass="3939">MRLFMCLVQSFLCGRERSRHFWASILVLFMLF</sequence>
<gene>
    <name evidence="1" type="ORF">Goari_005817</name>
</gene>
<comment type="caution">
    <text evidence="1">The sequence shown here is derived from an EMBL/GenBank/DDBJ whole genome shotgun (WGS) entry which is preliminary data.</text>
</comment>
<accession>A0A7J8XL19</accession>
<evidence type="ECO:0000313" key="1">
    <source>
        <dbReference type="EMBL" id="MBA0688006.1"/>
    </source>
</evidence>
<dbReference type="EMBL" id="JABFAA010000008">
    <property type="protein sequence ID" value="MBA0688006.1"/>
    <property type="molecule type" value="Genomic_DNA"/>
</dbReference>
<dbReference type="Proteomes" id="UP000593577">
    <property type="component" value="Unassembled WGS sequence"/>
</dbReference>
<protein>
    <submittedName>
        <fullName evidence="1">Uncharacterized protein</fullName>
    </submittedName>
</protein>
<organism evidence="1 2">
    <name type="scientific">Gossypium aridum</name>
    <name type="common">American cotton</name>
    <name type="synonym">Erioxylum aridum</name>
    <dbReference type="NCBI Taxonomy" id="34290"/>
    <lineage>
        <taxon>Eukaryota</taxon>
        <taxon>Viridiplantae</taxon>
        <taxon>Streptophyta</taxon>
        <taxon>Embryophyta</taxon>
        <taxon>Tracheophyta</taxon>
        <taxon>Spermatophyta</taxon>
        <taxon>Magnoliopsida</taxon>
        <taxon>eudicotyledons</taxon>
        <taxon>Gunneridae</taxon>
        <taxon>Pentapetalae</taxon>
        <taxon>rosids</taxon>
        <taxon>malvids</taxon>
        <taxon>Malvales</taxon>
        <taxon>Malvaceae</taxon>
        <taxon>Malvoideae</taxon>
        <taxon>Gossypium</taxon>
    </lineage>
</organism>
<name>A0A7J8XL19_GOSAI</name>
<keyword evidence="2" id="KW-1185">Reference proteome</keyword>
<dbReference type="AlphaFoldDB" id="A0A7J8XL19"/>
<reference evidence="1 2" key="1">
    <citation type="journal article" date="2019" name="Genome Biol. Evol.">
        <title>Insights into the evolution of the New World diploid cottons (Gossypium, subgenus Houzingenia) based on genome sequencing.</title>
        <authorList>
            <person name="Grover C.E."/>
            <person name="Arick M.A. 2nd"/>
            <person name="Thrash A."/>
            <person name="Conover J.L."/>
            <person name="Sanders W.S."/>
            <person name="Peterson D.G."/>
            <person name="Frelichowski J.E."/>
            <person name="Scheffler J.A."/>
            <person name="Scheffler B.E."/>
            <person name="Wendel J.F."/>
        </authorList>
    </citation>
    <scope>NUCLEOTIDE SEQUENCE [LARGE SCALE GENOMIC DNA]</scope>
    <source>
        <strain evidence="1">185</strain>
        <tissue evidence="1">Leaf</tissue>
    </source>
</reference>
<evidence type="ECO:0000313" key="2">
    <source>
        <dbReference type="Proteomes" id="UP000593577"/>
    </source>
</evidence>
<proteinExistence type="predicted"/>